<keyword evidence="1" id="KW-0472">Membrane</keyword>
<sequence length="220" mass="21527">MGDPRTGALRAARGLALALAVVAIAAGAHLLGGGQLPPPLLLAGVVVAAACTGHAVTARRLGGPSALAVLGAGQVVLHAAFELLAPGGPGALPASGLVAAGAHTHAHAHAGASHLGLPDLSGAADAASSSSDPVLMLAAHVAATALTAAVLASTDRSLWLLRAWLAPLVLLLAVRAPLVRSRRGGLRAPAADALLAPPHQPALCRTTSRRGPPRRVLAPA</sequence>
<proteinExistence type="predicted"/>
<dbReference type="Proteomes" id="UP000321234">
    <property type="component" value="Unassembled WGS sequence"/>
</dbReference>
<keyword evidence="3" id="KW-1185">Reference proteome</keyword>
<reference evidence="2 3" key="1">
    <citation type="submission" date="2019-07" db="EMBL/GenBank/DDBJ databases">
        <title>Quadrisphaera sp. strain DD2A genome sequencing and assembly.</title>
        <authorList>
            <person name="Kim I."/>
        </authorList>
    </citation>
    <scope>NUCLEOTIDE SEQUENCE [LARGE SCALE GENOMIC DNA]</scope>
    <source>
        <strain evidence="2 3">DD2A</strain>
    </source>
</reference>
<evidence type="ECO:0000313" key="3">
    <source>
        <dbReference type="Proteomes" id="UP000321234"/>
    </source>
</evidence>
<feature type="transmembrane region" description="Helical" evidence="1">
    <location>
        <begin position="134"/>
        <end position="153"/>
    </location>
</feature>
<dbReference type="AlphaFoldDB" id="A0A5C8ZIN1"/>
<feature type="transmembrane region" description="Helical" evidence="1">
    <location>
        <begin position="38"/>
        <end position="57"/>
    </location>
</feature>
<name>A0A5C8ZIN1_9ACTN</name>
<organism evidence="2 3">
    <name type="scientific">Quadrisphaera setariae</name>
    <dbReference type="NCBI Taxonomy" id="2593304"/>
    <lineage>
        <taxon>Bacteria</taxon>
        <taxon>Bacillati</taxon>
        <taxon>Actinomycetota</taxon>
        <taxon>Actinomycetes</taxon>
        <taxon>Kineosporiales</taxon>
        <taxon>Kineosporiaceae</taxon>
        <taxon>Quadrisphaera</taxon>
    </lineage>
</organism>
<evidence type="ECO:0000313" key="2">
    <source>
        <dbReference type="EMBL" id="TXR56973.1"/>
    </source>
</evidence>
<feature type="transmembrane region" description="Helical" evidence="1">
    <location>
        <begin position="159"/>
        <end position="178"/>
    </location>
</feature>
<gene>
    <name evidence="2" type="ORF">FMM08_05595</name>
</gene>
<keyword evidence="1" id="KW-0812">Transmembrane</keyword>
<comment type="caution">
    <text evidence="2">The sequence shown here is derived from an EMBL/GenBank/DDBJ whole genome shotgun (WGS) entry which is preliminary data.</text>
</comment>
<keyword evidence="1" id="KW-1133">Transmembrane helix</keyword>
<protein>
    <submittedName>
        <fullName evidence="2">Uncharacterized protein</fullName>
    </submittedName>
</protein>
<evidence type="ECO:0000256" key="1">
    <source>
        <dbReference type="SAM" id="Phobius"/>
    </source>
</evidence>
<dbReference type="RefSeq" id="WP_147925394.1">
    <property type="nucleotide sequence ID" value="NZ_VKAC01000003.1"/>
</dbReference>
<dbReference type="EMBL" id="VKAC01000003">
    <property type="protein sequence ID" value="TXR56973.1"/>
    <property type="molecule type" value="Genomic_DNA"/>
</dbReference>
<accession>A0A5C8ZIN1</accession>
<feature type="transmembrane region" description="Helical" evidence="1">
    <location>
        <begin position="12"/>
        <end position="32"/>
    </location>
</feature>